<keyword evidence="1" id="KW-0238">DNA-binding</keyword>
<dbReference type="PANTHER" id="PTHR46797:SF1">
    <property type="entry name" value="METHYLPHOSPHONATE SYNTHASE"/>
    <property type="match status" value="1"/>
</dbReference>
<dbReference type="InterPro" id="IPR010982">
    <property type="entry name" value="Lambda_DNA-bd_dom_sf"/>
</dbReference>
<accession>A0A9W4R002</accession>
<dbReference type="PROSITE" id="PS50943">
    <property type="entry name" value="HTH_CROC1"/>
    <property type="match status" value="1"/>
</dbReference>
<dbReference type="GO" id="GO:0003677">
    <property type="term" value="F:DNA binding"/>
    <property type="evidence" value="ECO:0007669"/>
    <property type="project" value="UniProtKB-KW"/>
</dbReference>
<reference evidence="3" key="1">
    <citation type="submission" date="2022-07" db="EMBL/GenBank/DDBJ databases">
        <authorList>
            <person name="Criscuolo A."/>
        </authorList>
    </citation>
    <scope>NUCLEOTIDE SEQUENCE</scope>
    <source>
        <strain evidence="3">CIP111854</strain>
    </source>
</reference>
<feature type="domain" description="HTH cro/C1-type" evidence="2">
    <location>
        <begin position="16"/>
        <end position="70"/>
    </location>
</feature>
<comment type="caution">
    <text evidence="3">The sequence shown here is derived from an EMBL/GenBank/DDBJ whole genome shotgun (WGS) entry which is preliminary data.</text>
</comment>
<proteinExistence type="predicted"/>
<dbReference type="InterPro" id="IPR050807">
    <property type="entry name" value="TransReg_Diox_bact_type"/>
</dbReference>
<evidence type="ECO:0000313" key="3">
    <source>
        <dbReference type="EMBL" id="CAH9061168.1"/>
    </source>
</evidence>
<gene>
    <name evidence="3" type="ORF">PSECIP111854_02752</name>
</gene>
<keyword evidence="4" id="KW-1185">Reference proteome</keyword>
<dbReference type="SMART" id="SM00530">
    <property type="entry name" value="HTH_XRE"/>
    <property type="match status" value="1"/>
</dbReference>
<dbReference type="GO" id="GO:0003700">
    <property type="term" value="F:DNA-binding transcription factor activity"/>
    <property type="evidence" value="ECO:0007669"/>
    <property type="project" value="TreeGrafter"/>
</dbReference>
<sequence length="119" mass="13398">MSTIDKQFYLELGQRIASYRKAVDMTQTQLAEVLGISQKTMAHYKVGRLRISVEMLTNLAKTLGVSVEQLLEDDVPTKATKRGPTSLLERQIEQISQLPRTKQKFVSEMLDTVIQQASG</sequence>
<evidence type="ECO:0000256" key="1">
    <source>
        <dbReference type="ARBA" id="ARBA00023125"/>
    </source>
</evidence>
<dbReference type="EMBL" id="CAMAPC010000011">
    <property type="protein sequence ID" value="CAH9061168.1"/>
    <property type="molecule type" value="Genomic_DNA"/>
</dbReference>
<evidence type="ECO:0000313" key="4">
    <source>
        <dbReference type="Proteomes" id="UP001152467"/>
    </source>
</evidence>
<dbReference type="InterPro" id="IPR001387">
    <property type="entry name" value="Cro/C1-type_HTH"/>
</dbReference>
<dbReference type="Proteomes" id="UP001152467">
    <property type="component" value="Unassembled WGS sequence"/>
</dbReference>
<dbReference type="Gene3D" id="1.10.260.40">
    <property type="entry name" value="lambda repressor-like DNA-binding domains"/>
    <property type="match status" value="1"/>
</dbReference>
<dbReference type="AlphaFoldDB" id="A0A9W4R002"/>
<protein>
    <recommendedName>
        <fullName evidence="2">HTH cro/C1-type domain-containing protein</fullName>
    </recommendedName>
</protein>
<organism evidence="3 4">
    <name type="scientific">Pseudoalteromonas holothuriae</name>
    <dbReference type="NCBI Taxonomy" id="2963714"/>
    <lineage>
        <taxon>Bacteria</taxon>
        <taxon>Pseudomonadati</taxon>
        <taxon>Pseudomonadota</taxon>
        <taxon>Gammaproteobacteria</taxon>
        <taxon>Alteromonadales</taxon>
        <taxon>Pseudoalteromonadaceae</taxon>
        <taxon>Pseudoalteromonas</taxon>
    </lineage>
</organism>
<name>A0A9W4R002_9GAMM</name>
<dbReference type="Pfam" id="PF01381">
    <property type="entry name" value="HTH_3"/>
    <property type="match status" value="1"/>
</dbReference>
<dbReference type="GO" id="GO:0005829">
    <property type="term" value="C:cytosol"/>
    <property type="evidence" value="ECO:0007669"/>
    <property type="project" value="TreeGrafter"/>
</dbReference>
<dbReference type="PANTHER" id="PTHR46797">
    <property type="entry name" value="HTH-TYPE TRANSCRIPTIONAL REGULATOR"/>
    <property type="match status" value="1"/>
</dbReference>
<dbReference type="CDD" id="cd00093">
    <property type="entry name" value="HTH_XRE"/>
    <property type="match status" value="1"/>
</dbReference>
<dbReference type="SUPFAM" id="SSF47413">
    <property type="entry name" value="lambda repressor-like DNA-binding domains"/>
    <property type="match status" value="1"/>
</dbReference>
<evidence type="ECO:0000259" key="2">
    <source>
        <dbReference type="PROSITE" id="PS50943"/>
    </source>
</evidence>